<accession>A0A6J4MP29</accession>
<dbReference type="InterPro" id="IPR050407">
    <property type="entry name" value="Geranylgeranyl_reductase"/>
</dbReference>
<dbReference type="InterPro" id="IPR036188">
    <property type="entry name" value="FAD/NAD-bd_sf"/>
</dbReference>
<reference evidence="2" key="1">
    <citation type="submission" date="2020-02" db="EMBL/GenBank/DDBJ databases">
        <authorList>
            <person name="Meier V. D."/>
        </authorList>
    </citation>
    <scope>NUCLEOTIDE SEQUENCE</scope>
    <source>
        <strain evidence="2">AVDCRST_MAG68</strain>
    </source>
</reference>
<dbReference type="GO" id="GO:0071949">
    <property type="term" value="F:FAD binding"/>
    <property type="evidence" value="ECO:0007669"/>
    <property type="project" value="InterPro"/>
</dbReference>
<dbReference type="SUPFAM" id="SSF51905">
    <property type="entry name" value="FAD/NAD(P)-binding domain"/>
    <property type="match status" value="1"/>
</dbReference>
<protein>
    <recommendedName>
        <fullName evidence="1">FAD-binding domain-containing protein</fullName>
    </recommendedName>
</protein>
<gene>
    <name evidence="2" type="ORF">AVDCRST_MAG68-4557</name>
</gene>
<dbReference type="Gene3D" id="3.50.50.60">
    <property type="entry name" value="FAD/NAD(P)-binding domain"/>
    <property type="match status" value="1"/>
</dbReference>
<dbReference type="AlphaFoldDB" id="A0A6J4MP29"/>
<sequence>MYDSVVVGGGPAGAATAARLAGAGHAVLLLDRAEFPRRKACGECVNPAGVAALHALGAWDAVEATGPARLDGWRIRPGSGEGFRGRFPDGVRGIGIEREVLDTVLLDHARACGVEVRTGARVADVVREGGRVVGVQVGDDEIRARLVVGADGLRSVVMRRLGLLRRAPRLRKLALTAHVAGVDAGRGWGELRALGRGCVGIAEVGGGRCNVTVVVAGDEAREVAGDPAGYFDDALRRFGFADARRVDEVLTTGPFDFPVRRAVAAGALLVGDAAGYYDPFTGQGIYRALRGAELAARTAGAALRANDLSSAALAPYERARRRAFGPGERVQHLVEAFVSRPALLRVVSRRFARRPALGDAIIRVTGDVRPARSLFHPGILAGFLF</sequence>
<dbReference type="EMBL" id="CADCTW010000209">
    <property type="protein sequence ID" value="CAA9362493.1"/>
    <property type="molecule type" value="Genomic_DNA"/>
</dbReference>
<dbReference type="PANTHER" id="PTHR42685:SF22">
    <property type="entry name" value="CONDITIONED MEDIUM FACTOR RECEPTOR 1"/>
    <property type="match status" value="1"/>
</dbReference>
<dbReference type="PRINTS" id="PR00420">
    <property type="entry name" value="RNGMNOXGNASE"/>
</dbReference>
<dbReference type="InterPro" id="IPR002938">
    <property type="entry name" value="FAD-bd"/>
</dbReference>
<evidence type="ECO:0000259" key="1">
    <source>
        <dbReference type="Pfam" id="PF01494"/>
    </source>
</evidence>
<proteinExistence type="predicted"/>
<name>A0A6J4MP29_9BACT</name>
<organism evidence="2">
    <name type="scientific">uncultured Gemmatimonadota bacterium</name>
    <dbReference type="NCBI Taxonomy" id="203437"/>
    <lineage>
        <taxon>Bacteria</taxon>
        <taxon>Pseudomonadati</taxon>
        <taxon>Gemmatimonadota</taxon>
        <taxon>environmental samples</taxon>
    </lineage>
</organism>
<feature type="domain" description="FAD-binding" evidence="1">
    <location>
        <begin position="3"/>
        <end position="167"/>
    </location>
</feature>
<dbReference type="Pfam" id="PF01494">
    <property type="entry name" value="FAD_binding_3"/>
    <property type="match status" value="1"/>
</dbReference>
<dbReference type="PANTHER" id="PTHR42685">
    <property type="entry name" value="GERANYLGERANYL DIPHOSPHATE REDUCTASE"/>
    <property type="match status" value="1"/>
</dbReference>
<evidence type="ECO:0000313" key="2">
    <source>
        <dbReference type="EMBL" id="CAA9362493.1"/>
    </source>
</evidence>